<evidence type="ECO:0008006" key="4">
    <source>
        <dbReference type="Google" id="ProtNLM"/>
    </source>
</evidence>
<protein>
    <recommendedName>
        <fullName evidence="4">Conidiation-specific protein 10</fullName>
    </recommendedName>
</protein>
<dbReference type="AlphaFoldDB" id="A0A292Q3H4"/>
<dbReference type="EMBL" id="LN890970">
    <property type="protein sequence ID" value="CUS13611.1"/>
    <property type="molecule type" value="Genomic_DNA"/>
</dbReference>
<accession>A0A292Q3H4</accession>
<keyword evidence="3" id="KW-1185">Reference proteome</keyword>
<gene>
    <name evidence="2" type="ORF">GSTUAT00002320001</name>
</gene>
<dbReference type="Pfam" id="PF10685">
    <property type="entry name" value="KGG"/>
    <property type="match status" value="1"/>
</dbReference>
<evidence type="ECO:0000313" key="2">
    <source>
        <dbReference type="EMBL" id="CUS13611.1"/>
    </source>
</evidence>
<proteinExistence type="predicted"/>
<evidence type="ECO:0000256" key="1">
    <source>
        <dbReference type="SAM" id="MobiDB-lite"/>
    </source>
</evidence>
<evidence type="ECO:0000313" key="3">
    <source>
        <dbReference type="Proteomes" id="UP001412239"/>
    </source>
</evidence>
<organism evidence="2 3">
    <name type="scientific">Tuber aestivum</name>
    <name type="common">summer truffle</name>
    <dbReference type="NCBI Taxonomy" id="59557"/>
    <lineage>
        <taxon>Eukaryota</taxon>
        <taxon>Fungi</taxon>
        <taxon>Dikarya</taxon>
        <taxon>Ascomycota</taxon>
        <taxon>Pezizomycotina</taxon>
        <taxon>Pezizomycetes</taxon>
        <taxon>Pezizales</taxon>
        <taxon>Tuberaceae</taxon>
        <taxon>Tuber</taxon>
    </lineage>
</organism>
<name>A0A292Q3H4_9PEZI</name>
<feature type="compositionally biased region" description="Basic and acidic residues" evidence="1">
    <location>
        <begin position="41"/>
        <end position="51"/>
    </location>
</feature>
<feature type="compositionally biased region" description="Gly residues" evidence="1">
    <location>
        <begin position="25"/>
        <end position="34"/>
    </location>
</feature>
<feature type="region of interest" description="Disordered" evidence="1">
    <location>
        <begin position="25"/>
        <end position="51"/>
    </location>
</feature>
<feature type="non-terminal residue" evidence="2">
    <location>
        <position position="1"/>
    </location>
</feature>
<reference evidence="2" key="1">
    <citation type="submission" date="2015-10" db="EMBL/GenBank/DDBJ databases">
        <authorList>
            <person name="Regsiter A."/>
            <person name="william w."/>
        </authorList>
    </citation>
    <scope>NUCLEOTIDE SEQUENCE</scope>
    <source>
        <strain evidence="2">Montdore</strain>
    </source>
</reference>
<dbReference type="InterPro" id="IPR019626">
    <property type="entry name" value="Stress-induced_KGG_rpt"/>
</dbReference>
<sequence length="51" mass="5110">MSSARNNAGNFANLPAGEVRAIASKGGGLPGRGNPGNFANRPKEEVGEIAS</sequence>
<dbReference type="Proteomes" id="UP001412239">
    <property type="component" value="Unassembled WGS sequence"/>
</dbReference>